<dbReference type="SUPFAM" id="SSF52172">
    <property type="entry name" value="CheY-like"/>
    <property type="match status" value="1"/>
</dbReference>
<dbReference type="HOGENOM" id="CLU_000445_69_17_2"/>
<dbReference type="Gene3D" id="3.40.50.2300">
    <property type="match status" value="1"/>
</dbReference>
<dbReference type="PANTHER" id="PTHR44591">
    <property type="entry name" value="STRESS RESPONSE REGULATOR PROTEIN 1"/>
    <property type="match status" value="1"/>
</dbReference>
<dbReference type="AlphaFoldDB" id="L0HEU6"/>
<feature type="domain" description="Response regulatory" evidence="3">
    <location>
        <begin position="4"/>
        <end position="120"/>
    </location>
</feature>
<evidence type="ECO:0000256" key="2">
    <source>
        <dbReference type="PROSITE-ProRule" id="PRU00169"/>
    </source>
</evidence>
<dbReference type="Proteomes" id="UP000010824">
    <property type="component" value="Chromosome"/>
</dbReference>
<dbReference type="EMBL" id="CP003167">
    <property type="protein sequence ID" value="AGB02301.1"/>
    <property type="molecule type" value="Genomic_DNA"/>
</dbReference>
<name>L0HEU6_METFS</name>
<accession>L0HEU6</accession>
<gene>
    <name evidence="4" type="ordered locus">Metfor_1258</name>
</gene>
<dbReference type="RefSeq" id="WP_015285264.1">
    <property type="nucleotide sequence ID" value="NC_019943.1"/>
</dbReference>
<dbReference type="PANTHER" id="PTHR44591:SF3">
    <property type="entry name" value="RESPONSE REGULATORY DOMAIN-CONTAINING PROTEIN"/>
    <property type="match status" value="1"/>
</dbReference>
<feature type="modified residue" description="4-aspartylphosphate" evidence="2">
    <location>
        <position position="53"/>
    </location>
</feature>
<keyword evidence="5" id="KW-1185">Reference proteome</keyword>
<dbReference type="CDD" id="cd00156">
    <property type="entry name" value="REC"/>
    <property type="match status" value="1"/>
</dbReference>
<sequence>MMRKIMLVEDDQPILDMMDILLRRIGYEPVLVPDVLDALERVKSDPPALILLDIMMTPMNGWEFLEKLRTEYNIRELPVILFTASPSVEERLALMKDPYLGVLQKPVSIPELKAGLEKFLGKPE</sequence>
<reference evidence="5" key="1">
    <citation type="submission" date="2011-12" db="EMBL/GenBank/DDBJ databases">
        <title>Complete sequence of Methanoregula formicicum SMSP.</title>
        <authorList>
            <person name="Lucas S."/>
            <person name="Han J."/>
            <person name="Lapidus A."/>
            <person name="Cheng J.-F."/>
            <person name="Goodwin L."/>
            <person name="Pitluck S."/>
            <person name="Peters L."/>
            <person name="Ovchinnikova G."/>
            <person name="Teshima H."/>
            <person name="Detter J.C."/>
            <person name="Han C."/>
            <person name="Tapia R."/>
            <person name="Land M."/>
            <person name="Hauser L."/>
            <person name="Kyrpides N."/>
            <person name="Ivanova N."/>
            <person name="Pagani I."/>
            <person name="Imachi H."/>
            <person name="Tamaki H."/>
            <person name="Sekiguchi Y."/>
            <person name="Kamagata Y."/>
            <person name="Cadillo-Quiroz H."/>
            <person name="Zinder S."/>
            <person name="Liu W.-T."/>
            <person name="Woyke T."/>
        </authorList>
    </citation>
    <scope>NUCLEOTIDE SEQUENCE [LARGE SCALE GENOMIC DNA]</scope>
    <source>
        <strain evidence="5">DSM 22288 / NBRC 105244 / SMSP</strain>
    </source>
</reference>
<dbReference type="OrthoDB" id="9652at2157"/>
<dbReference type="eggNOG" id="arCOG02591">
    <property type="taxonomic scope" value="Archaea"/>
</dbReference>
<reference evidence="4 5" key="2">
    <citation type="journal article" date="2014" name="Genome Announc.">
        <title>Complete Genome Sequence of Methanoregula formicica SMSPT, a Mesophilic Hydrogenotrophic Methanogen Isolated from a Methanogenic Upflow Anaerobic Sludge Blanket Reactor.</title>
        <authorList>
            <person name="Yamamoto K."/>
            <person name="Tamaki H."/>
            <person name="Cadillo-Quiroz H."/>
            <person name="Imachi H."/>
            <person name="Kyrpides N."/>
            <person name="Woyke T."/>
            <person name="Goodwin L."/>
            <person name="Zinder S.H."/>
            <person name="Kamagata Y."/>
            <person name="Liu W.T."/>
        </authorList>
    </citation>
    <scope>NUCLEOTIDE SEQUENCE [LARGE SCALE GENOMIC DNA]</scope>
    <source>
        <strain evidence="5">DSM 22288 / NBRC 105244 / SMSP</strain>
    </source>
</reference>
<dbReference type="GO" id="GO:0003677">
    <property type="term" value="F:DNA binding"/>
    <property type="evidence" value="ECO:0007669"/>
    <property type="project" value="UniProtKB-KW"/>
</dbReference>
<organism evidence="4 5">
    <name type="scientific">Methanoregula formicica (strain DSM 22288 / NBRC 105244 / SMSP)</name>
    <dbReference type="NCBI Taxonomy" id="593750"/>
    <lineage>
        <taxon>Archaea</taxon>
        <taxon>Methanobacteriati</taxon>
        <taxon>Methanobacteriota</taxon>
        <taxon>Stenosarchaea group</taxon>
        <taxon>Methanomicrobia</taxon>
        <taxon>Methanomicrobiales</taxon>
        <taxon>Methanoregulaceae</taxon>
        <taxon>Methanoregula</taxon>
    </lineage>
</organism>
<dbReference type="PROSITE" id="PS50110">
    <property type="entry name" value="RESPONSE_REGULATORY"/>
    <property type="match status" value="1"/>
</dbReference>
<keyword evidence="4" id="KW-0238">DNA-binding</keyword>
<dbReference type="STRING" id="593750.Metfor_1258"/>
<dbReference type="SMART" id="SM00448">
    <property type="entry name" value="REC"/>
    <property type="match status" value="1"/>
</dbReference>
<evidence type="ECO:0000313" key="5">
    <source>
        <dbReference type="Proteomes" id="UP000010824"/>
    </source>
</evidence>
<keyword evidence="1 2" id="KW-0597">Phosphoprotein</keyword>
<evidence type="ECO:0000313" key="4">
    <source>
        <dbReference type="EMBL" id="AGB02301.1"/>
    </source>
</evidence>
<evidence type="ECO:0000259" key="3">
    <source>
        <dbReference type="PROSITE" id="PS50110"/>
    </source>
</evidence>
<dbReference type="KEGG" id="mfo:Metfor_1258"/>
<dbReference type="InterPro" id="IPR011006">
    <property type="entry name" value="CheY-like_superfamily"/>
</dbReference>
<dbReference type="GeneID" id="14310571"/>
<proteinExistence type="predicted"/>
<dbReference type="GO" id="GO:0000160">
    <property type="term" value="P:phosphorelay signal transduction system"/>
    <property type="evidence" value="ECO:0007669"/>
    <property type="project" value="InterPro"/>
</dbReference>
<dbReference type="InParanoid" id="L0HEU6"/>
<dbReference type="InterPro" id="IPR050595">
    <property type="entry name" value="Bact_response_regulator"/>
</dbReference>
<dbReference type="InterPro" id="IPR001789">
    <property type="entry name" value="Sig_transdc_resp-reg_receiver"/>
</dbReference>
<evidence type="ECO:0000256" key="1">
    <source>
        <dbReference type="ARBA" id="ARBA00022553"/>
    </source>
</evidence>
<protein>
    <submittedName>
        <fullName evidence="4">Response regulator with CheY-like receiver, AAA-type ATPase, and DNA-binding domains</fullName>
    </submittedName>
</protein>
<dbReference type="Pfam" id="PF00072">
    <property type="entry name" value="Response_reg"/>
    <property type="match status" value="1"/>
</dbReference>